<feature type="region of interest" description="Disordered" evidence="1">
    <location>
        <begin position="107"/>
        <end position="130"/>
    </location>
</feature>
<organism evidence="2 3">
    <name type="scientific">Candidatus Yanofskybacteria bacterium RIFCSPHIGHO2_12_FULL_45_19b</name>
    <dbReference type="NCBI Taxonomy" id="1802689"/>
    <lineage>
        <taxon>Bacteria</taxon>
        <taxon>Candidatus Yanofskyibacteriota</taxon>
    </lineage>
</organism>
<evidence type="ECO:0000313" key="3">
    <source>
        <dbReference type="Proteomes" id="UP000177478"/>
    </source>
</evidence>
<evidence type="ECO:0000256" key="1">
    <source>
        <dbReference type="SAM" id="MobiDB-lite"/>
    </source>
</evidence>
<proteinExistence type="predicted"/>
<gene>
    <name evidence="2" type="ORF">A3F25_02035</name>
</gene>
<dbReference type="AlphaFoldDB" id="A0A1F8G4C6"/>
<comment type="caution">
    <text evidence="2">The sequence shown here is derived from an EMBL/GenBank/DDBJ whole genome shotgun (WGS) entry which is preliminary data.</text>
</comment>
<dbReference type="EMBL" id="MGKD01000007">
    <property type="protein sequence ID" value="OGN20183.1"/>
    <property type="molecule type" value="Genomic_DNA"/>
</dbReference>
<protein>
    <submittedName>
        <fullName evidence="2">Uncharacterized protein</fullName>
    </submittedName>
</protein>
<evidence type="ECO:0000313" key="2">
    <source>
        <dbReference type="EMBL" id="OGN20183.1"/>
    </source>
</evidence>
<reference evidence="2 3" key="1">
    <citation type="journal article" date="2016" name="Nat. Commun.">
        <title>Thousands of microbial genomes shed light on interconnected biogeochemical processes in an aquifer system.</title>
        <authorList>
            <person name="Anantharaman K."/>
            <person name="Brown C.T."/>
            <person name="Hug L.A."/>
            <person name="Sharon I."/>
            <person name="Castelle C.J."/>
            <person name="Probst A.J."/>
            <person name="Thomas B.C."/>
            <person name="Singh A."/>
            <person name="Wilkins M.J."/>
            <person name="Karaoz U."/>
            <person name="Brodie E.L."/>
            <person name="Williams K.H."/>
            <person name="Hubbard S.S."/>
            <person name="Banfield J.F."/>
        </authorList>
    </citation>
    <scope>NUCLEOTIDE SEQUENCE [LARGE SCALE GENOMIC DNA]</scope>
</reference>
<dbReference type="STRING" id="1802689.A3F25_02035"/>
<name>A0A1F8G4C6_9BACT</name>
<feature type="region of interest" description="Disordered" evidence="1">
    <location>
        <begin position="53"/>
        <end position="79"/>
    </location>
</feature>
<sequence>MKIQDLKKLVSQVGSVILMDDSGTGLVVLSYEQYQSLLGIELPNAEIEPAFGSQGQVPRGTSDGFKDNDNVGTGIEGAGNKVINHNADIALPSLRTKEGVSPEDWDKLNAQVSRPGNVGTGAPDTAEREEVERLNREIGLLKEEIKQRELQELIEETVVDEH</sequence>
<dbReference type="Proteomes" id="UP000177478">
    <property type="component" value="Unassembled WGS sequence"/>
</dbReference>
<accession>A0A1F8G4C6</accession>